<dbReference type="VEuPathDB" id="TriTrypDB:TcCL_ESM06620"/>
<dbReference type="VEuPathDB" id="TriTrypDB:TcG_02903"/>
<evidence type="ECO:0000256" key="1">
    <source>
        <dbReference type="SAM" id="SignalP"/>
    </source>
</evidence>
<feature type="signal peptide" evidence="1">
    <location>
        <begin position="1"/>
        <end position="25"/>
    </location>
</feature>
<dbReference type="VEuPathDB" id="TriTrypDB:TcCLB.507529.40"/>
<dbReference type="VEuPathDB" id="TriTrypDB:C4B63_10g164"/>
<feature type="chain" id="PRO_5016129097" evidence="1">
    <location>
        <begin position="26"/>
        <end position="174"/>
    </location>
</feature>
<dbReference type="VEuPathDB" id="TriTrypDB:TcCLB.510001.40"/>
<reference evidence="2 3" key="1">
    <citation type="journal article" date="2018" name="Microb. Genom.">
        <title>Expanding an expanded genome: long-read sequencing of Trypanosoma cruzi.</title>
        <authorList>
            <person name="Berna L."/>
            <person name="Rodriguez M."/>
            <person name="Chiribao M.L."/>
            <person name="Parodi-Talice A."/>
            <person name="Pita S."/>
            <person name="Rijo G."/>
            <person name="Alvarez-Valin F."/>
            <person name="Robello C."/>
        </authorList>
    </citation>
    <scope>NUCLEOTIDE SEQUENCE [LARGE SCALE GENOMIC DNA]</scope>
    <source>
        <strain evidence="2 3">TCC</strain>
    </source>
</reference>
<dbReference type="VEuPathDB" id="TriTrypDB:BCY84_15110"/>
<sequence length="174" mass="19858">MRITIAMMTVPSPSWLFLLPVAAAGRRSPTRVSSPLVWQRPNRILWFPITPGRSITVYIHYCDFNLGCSPLRRQGRLRMKDEETAEDEYPAIIRCLLRESGKLSFTSLKEFLDFDLKMAARYLCALWRAVEVRVKAENCGDDPTHPIGVLFSGGIGLHRASCHCTLRSTRHHPY</sequence>
<dbReference type="VEuPathDB" id="TriTrypDB:TCDM_04318"/>
<dbReference type="AlphaFoldDB" id="A0A2V2XEI3"/>
<evidence type="ECO:0000313" key="3">
    <source>
        <dbReference type="Proteomes" id="UP000246078"/>
    </source>
</evidence>
<proteinExistence type="predicted"/>
<dbReference type="EMBL" id="PRFC01000013">
    <property type="protein sequence ID" value="PWV18573.1"/>
    <property type="molecule type" value="Genomic_DNA"/>
</dbReference>
<protein>
    <submittedName>
        <fullName evidence="2">Uncharacterized protein</fullName>
    </submittedName>
</protein>
<accession>A0A2V2XEI3</accession>
<keyword evidence="1" id="KW-0732">Signal</keyword>
<dbReference type="VEuPathDB" id="TriTrypDB:TcBrA4_0128880"/>
<evidence type="ECO:0000313" key="2">
    <source>
        <dbReference type="EMBL" id="PWV18573.1"/>
    </source>
</evidence>
<dbReference type="Proteomes" id="UP000246078">
    <property type="component" value="Unassembled WGS sequence"/>
</dbReference>
<comment type="caution">
    <text evidence="2">The sequence shown here is derived from an EMBL/GenBank/DDBJ whole genome shotgun (WGS) entry which is preliminary data.</text>
</comment>
<dbReference type="VEuPathDB" id="TriTrypDB:C3747_13g308"/>
<name>A0A2V2XEI3_TRYCR</name>
<organism evidence="2 3">
    <name type="scientific">Trypanosoma cruzi</name>
    <dbReference type="NCBI Taxonomy" id="5693"/>
    <lineage>
        <taxon>Eukaryota</taxon>
        <taxon>Discoba</taxon>
        <taxon>Euglenozoa</taxon>
        <taxon>Kinetoplastea</taxon>
        <taxon>Metakinetoplastina</taxon>
        <taxon>Trypanosomatida</taxon>
        <taxon>Trypanosomatidae</taxon>
        <taxon>Trypanosoma</taxon>
        <taxon>Schizotrypanum</taxon>
    </lineage>
</organism>
<dbReference type="VEuPathDB" id="TriTrypDB:ECC02_007348"/>
<dbReference type="VEuPathDB" id="TriTrypDB:TCSYLVIO_004310"/>
<dbReference type="VEuPathDB" id="TriTrypDB:Tc_MARK_3108"/>
<gene>
    <name evidence="2" type="ORF">C3747_13g308</name>
</gene>